<feature type="chain" id="PRO_5005793953" description="TEP1-F" evidence="8">
    <location>
        <begin position="21"/>
        <end position="1220"/>
    </location>
</feature>
<dbReference type="Pfam" id="PF07677">
    <property type="entry name" value="A2M_recep"/>
    <property type="match status" value="1"/>
</dbReference>
<protein>
    <recommendedName>
        <fullName evidence="7">TEP1-F</fullName>
    </recommendedName>
</protein>
<dbReference type="AlphaFoldDB" id="A0A0M4ES52"/>
<dbReference type="SMART" id="SM01361">
    <property type="entry name" value="A2M_recep"/>
    <property type="match status" value="1"/>
</dbReference>
<dbReference type="InterPro" id="IPR008930">
    <property type="entry name" value="Terpenoid_cyclase/PrenylTrfase"/>
</dbReference>
<evidence type="ECO:0000256" key="8">
    <source>
        <dbReference type="SAM" id="SignalP"/>
    </source>
</evidence>
<dbReference type="OrthoDB" id="9998011at2759"/>
<reference evidence="11 12" key="1">
    <citation type="submission" date="2015-08" db="EMBL/GenBank/DDBJ databases">
        <title>Ancestral chromatin configuration constrains chromatin evolution on differentiating sex chromosomes in Drosophila.</title>
        <authorList>
            <person name="Zhou Q."/>
            <person name="Bachtrog D."/>
        </authorList>
    </citation>
    <scope>NUCLEOTIDE SEQUENCE [LARGE SCALE GENOMIC DNA]</scope>
    <source>
        <tissue evidence="11">Whole larvae</tissue>
    </source>
</reference>
<dbReference type="Gene3D" id="6.20.50.160">
    <property type="match status" value="1"/>
</dbReference>
<dbReference type="InterPro" id="IPR002890">
    <property type="entry name" value="MG2"/>
</dbReference>
<evidence type="ECO:0000256" key="6">
    <source>
        <dbReference type="ARBA" id="ARBA00063781"/>
    </source>
</evidence>
<dbReference type="Gene3D" id="2.60.40.1940">
    <property type="match status" value="1"/>
</dbReference>
<comment type="subunit">
    <text evidence="6">Heterodimer of a TEP1-N chain and an TEP1-C chain non-covalently linked. Forms a complex composed of TEP1-N and TEP1-C heterodimer, LRIM1 and APL1C; the interaction stabilizes TEP1-N and TEP1-C heterodimer, prevents its binding to tissues while circulating in the hemolymph and protects the thioester bond from hydrolysis. Mature TEP1 and to a lesser extent full-length TEP1 interact with SPCLIP1; the interaction is induced by microbial infection.</text>
</comment>
<dbReference type="Gene3D" id="2.60.40.10">
    <property type="entry name" value="Immunoglobulins"/>
    <property type="match status" value="2"/>
</dbReference>
<evidence type="ECO:0000259" key="10">
    <source>
        <dbReference type="SMART" id="SM01361"/>
    </source>
</evidence>
<dbReference type="GO" id="GO:0002376">
    <property type="term" value="P:immune system process"/>
    <property type="evidence" value="ECO:0007669"/>
    <property type="project" value="UniProtKB-KW"/>
</dbReference>
<dbReference type="InterPro" id="IPR011625">
    <property type="entry name" value="A2M_N_BRD"/>
</dbReference>
<dbReference type="InterPro" id="IPR009048">
    <property type="entry name" value="A-macroglobulin_rcpt-bd"/>
</dbReference>
<keyword evidence="1 8" id="KW-0732">Signal</keyword>
<evidence type="ECO:0000256" key="1">
    <source>
        <dbReference type="ARBA" id="ARBA00022729"/>
    </source>
</evidence>
<dbReference type="InterPro" id="IPR050473">
    <property type="entry name" value="A2M/Complement_sys"/>
</dbReference>
<dbReference type="FunFam" id="2.60.40.1930:FF:000001">
    <property type="entry name" value="CD109 isoform 3"/>
    <property type="match status" value="1"/>
</dbReference>
<feature type="domain" description="Alpha-2-macroglobulin bait region" evidence="9">
    <location>
        <begin position="454"/>
        <end position="591"/>
    </location>
</feature>
<evidence type="ECO:0000256" key="7">
    <source>
        <dbReference type="ARBA" id="ARBA00078071"/>
    </source>
</evidence>
<dbReference type="PANTHER" id="PTHR11412">
    <property type="entry name" value="MACROGLOBULIN / COMPLEMENT"/>
    <property type="match status" value="1"/>
</dbReference>
<dbReference type="GO" id="GO:0004866">
    <property type="term" value="F:endopeptidase inhibitor activity"/>
    <property type="evidence" value="ECO:0007669"/>
    <property type="project" value="InterPro"/>
</dbReference>
<dbReference type="SUPFAM" id="SSF49410">
    <property type="entry name" value="Alpha-macroglobulin receptor domain"/>
    <property type="match status" value="1"/>
</dbReference>
<dbReference type="Pfam" id="PF07703">
    <property type="entry name" value="A2M_BRD"/>
    <property type="match status" value="1"/>
</dbReference>
<dbReference type="Pfam" id="PF07678">
    <property type="entry name" value="TED_complement"/>
    <property type="match status" value="1"/>
</dbReference>
<proteinExistence type="predicted"/>
<keyword evidence="3" id="KW-0882">Thioester bond</keyword>
<dbReference type="Pfam" id="PF17791">
    <property type="entry name" value="MG3"/>
    <property type="match status" value="1"/>
</dbReference>
<dbReference type="Gene3D" id="2.60.40.2950">
    <property type="match status" value="1"/>
</dbReference>
<dbReference type="Gene3D" id="2.60.40.1930">
    <property type="match status" value="2"/>
</dbReference>
<dbReference type="InterPro" id="IPR011626">
    <property type="entry name" value="Alpha-macroglobulin_TED"/>
</dbReference>
<sequence>MSRSLVFVLCLLQLALLIAANDYYSVVGPGTIRSNSKYNVAVTMHKARSILAKLVRQNLIDVSISGPSFNETKRVEVGHDSTEIVEFDVPTLAKGEYNLTAVGVEGVIFRNSTTLNVADNNPLIFIQTDKAIYKPGDRVQYRVLFLNESTRPAVVDEPITVTIIDQGGNRVKQVANITLTKGVYAGQLSLTAEPMYGKWVIKVTVAGAATETKFFEVAKYVLPKFEVKIEAMRDIAVQDGVIRAIVRAQHTHGQPLKGTANVSISPSYNSFRPSESAINQQKTIEIVGKGEVEFVIDAKDFSGHYTPPLMIFAEVTETLTGNKQNASVIINVHLQRLNLEAINNKATYRPGQPFIYEFVVKNLDGSPVQDNVTIAKLIFEPPNKFFNEDATAQPDKDTLQFEATLNKHGIARFNISLAANEDRFFSVKAAFANSSAYLGSIANFRPDIDSDEPLLIQVKTEKPKLEEDVEIEVKSDENIPYIVYTIVARGNIVKTEHVRVSRILTKHKSYTFKLTPTFAMVPQASIYVFYILNDDLHFVEETIHFEKQLENSIKITAPIEVEPNQEVKLQIKTEADSFVGLLAVDQSVLLLKAGNDLARDSIFNGLDKYKTTTPWQQGYGRYPGQASGLVTLTNAHYPYNSGEVVSVPVTVYNYLDKDCEVSIVLDNEYKEFEFVEATNHVTKRQADQGRYVRNISIPANSGNSVSFMIRPISAGASTLNIGALSPAAGDSISRPIRVQPTGELHRENREVLLILEESVEVSQELWIEVPGQTTMDYIEICVMGDILGPVFGNLRRLLDYDHNACGLNFLREQQVDYHGSFQEDGKNNDFSPGSHLALASFVLLAFLENEEFYSEFQQTIENGVRYVATGAYDDQYDDLHSQMLAANVLGRAGHSELGQIMEKLLARARKSDEQMWWVPEGSGSTAIQCTAYGLMALLDYKHAQESLPIVKWLVGQRNSFGGYDNSLDTVLALQALTKFAIKTGASDNTVIEYTTDGNLESKATLIVNPDGDARQCQSLESNTRVVQFYAAQKGMAILQLHYQYYAHPFNNKKKRQATNSTGHHYEKKPSFKITPNVKDTPAHLLELEICAEYAPPGCSNQTKNSFMVVMEVSMPSGFVGEVDSFDKMLALRDVNHVETKEKGTKVVIYFGPLKPGVVLCVPVEGARAHLVAEPKPARILMYDYYQTEHRATEYYEISTSFCDICEGAECGSDCDKKQST</sequence>
<dbReference type="SMART" id="SM01359">
    <property type="entry name" value="A2M_N_2"/>
    <property type="match status" value="1"/>
</dbReference>
<feature type="signal peptide" evidence="8">
    <location>
        <begin position="1"/>
        <end position="20"/>
    </location>
</feature>
<keyword evidence="4" id="KW-0325">Glycoprotein</keyword>
<dbReference type="STRING" id="30019.A0A0M4ES52"/>
<dbReference type="Pfam" id="PF01835">
    <property type="entry name" value="MG2"/>
    <property type="match status" value="1"/>
</dbReference>
<gene>
    <name evidence="11" type="ORF">Dbus_chr2Lg2185</name>
</gene>
<dbReference type="InterPro" id="IPR036595">
    <property type="entry name" value="A-macroglobulin_rcpt-bd_sf"/>
</dbReference>
<evidence type="ECO:0000313" key="11">
    <source>
        <dbReference type="EMBL" id="ALC40100.1"/>
    </source>
</evidence>
<dbReference type="OMA" id="WHLTGFS"/>
<dbReference type="Proteomes" id="UP000494163">
    <property type="component" value="Chromosome 2L"/>
</dbReference>
<evidence type="ECO:0000313" key="12">
    <source>
        <dbReference type="Proteomes" id="UP000494163"/>
    </source>
</evidence>
<accession>A0A0M4ES52</accession>
<evidence type="ECO:0000259" key="9">
    <source>
        <dbReference type="SMART" id="SM01359"/>
    </source>
</evidence>
<evidence type="ECO:0000256" key="2">
    <source>
        <dbReference type="ARBA" id="ARBA00022859"/>
    </source>
</evidence>
<comment type="function">
    <text evidence="5">Binds covalently through a thioester bond to the pathogen surface resulting in pathogen clearance.</text>
</comment>
<dbReference type="EMBL" id="CP012523">
    <property type="protein sequence ID" value="ALC40100.1"/>
    <property type="molecule type" value="Genomic_DNA"/>
</dbReference>
<dbReference type="GO" id="GO:0005615">
    <property type="term" value="C:extracellular space"/>
    <property type="evidence" value="ECO:0007669"/>
    <property type="project" value="InterPro"/>
</dbReference>
<evidence type="ECO:0000256" key="4">
    <source>
        <dbReference type="ARBA" id="ARBA00023180"/>
    </source>
</evidence>
<organism evidence="11 12">
    <name type="scientific">Drosophila busckii</name>
    <name type="common">Fruit fly</name>
    <dbReference type="NCBI Taxonomy" id="30019"/>
    <lineage>
        <taxon>Eukaryota</taxon>
        <taxon>Metazoa</taxon>
        <taxon>Ecdysozoa</taxon>
        <taxon>Arthropoda</taxon>
        <taxon>Hexapoda</taxon>
        <taxon>Insecta</taxon>
        <taxon>Pterygota</taxon>
        <taxon>Neoptera</taxon>
        <taxon>Endopterygota</taxon>
        <taxon>Diptera</taxon>
        <taxon>Brachycera</taxon>
        <taxon>Muscomorpha</taxon>
        <taxon>Ephydroidea</taxon>
        <taxon>Drosophilidae</taxon>
        <taxon>Drosophila</taxon>
    </lineage>
</organism>
<dbReference type="SUPFAM" id="SSF48239">
    <property type="entry name" value="Terpenoid cyclases/Protein prenyltransferases"/>
    <property type="match status" value="1"/>
</dbReference>
<dbReference type="Gene3D" id="1.50.10.20">
    <property type="match status" value="1"/>
</dbReference>
<dbReference type="InterPro" id="IPR041555">
    <property type="entry name" value="MG3"/>
</dbReference>
<name>A0A0M4ES52_DROBS</name>
<dbReference type="InterPro" id="IPR013783">
    <property type="entry name" value="Ig-like_fold"/>
</dbReference>
<feature type="domain" description="Alpha-macroglobulin receptor-binding" evidence="10">
    <location>
        <begin position="1105"/>
        <end position="1195"/>
    </location>
</feature>
<dbReference type="PANTHER" id="PTHR11412:SF136">
    <property type="entry name" value="CD109 ANTIGEN"/>
    <property type="match status" value="1"/>
</dbReference>
<evidence type="ECO:0000256" key="3">
    <source>
        <dbReference type="ARBA" id="ARBA00022966"/>
    </source>
</evidence>
<keyword evidence="12" id="KW-1185">Reference proteome</keyword>
<evidence type="ECO:0000256" key="5">
    <source>
        <dbReference type="ARBA" id="ARBA00057615"/>
    </source>
</evidence>
<keyword evidence="2" id="KW-0391">Immunity</keyword>
<dbReference type="Gene3D" id="2.60.40.690">
    <property type="entry name" value="Alpha-macroglobulin, receptor-binding domain"/>
    <property type="match status" value="1"/>
</dbReference>